<dbReference type="EMBL" id="FRAP01000002">
    <property type="protein sequence ID" value="SHK08353.1"/>
    <property type="molecule type" value="Genomic_DNA"/>
</dbReference>
<gene>
    <name evidence="2" type="ORF">SAMN05443637_102317</name>
</gene>
<evidence type="ECO:0000313" key="2">
    <source>
        <dbReference type="EMBL" id="SHK08353.1"/>
    </source>
</evidence>
<name>A0A1M6PKD5_PSETH</name>
<evidence type="ECO:0000256" key="1">
    <source>
        <dbReference type="SAM" id="MobiDB-lite"/>
    </source>
</evidence>
<reference evidence="2 3" key="1">
    <citation type="submission" date="2016-11" db="EMBL/GenBank/DDBJ databases">
        <authorList>
            <person name="Jaros S."/>
            <person name="Januszkiewicz K."/>
            <person name="Wedrychowicz H."/>
        </authorList>
    </citation>
    <scope>NUCLEOTIDE SEQUENCE [LARGE SCALE GENOMIC DNA]</scope>
    <source>
        <strain evidence="2 3">DSM 43832</strain>
    </source>
</reference>
<organism evidence="2 3">
    <name type="scientific">Pseudonocardia thermophila</name>
    <dbReference type="NCBI Taxonomy" id="1848"/>
    <lineage>
        <taxon>Bacteria</taxon>
        <taxon>Bacillati</taxon>
        <taxon>Actinomycetota</taxon>
        <taxon>Actinomycetes</taxon>
        <taxon>Pseudonocardiales</taxon>
        <taxon>Pseudonocardiaceae</taxon>
        <taxon>Pseudonocardia</taxon>
    </lineage>
</organism>
<evidence type="ECO:0000313" key="3">
    <source>
        <dbReference type="Proteomes" id="UP000184363"/>
    </source>
</evidence>
<dbReference type="Proteomes" id="UP000184363">
    <property type="component" value="Unassembled WGS sequence"/>
</dbReference>
<feature type="region of interest" description="Disordered" evidence="1">
    <location>
        <begin position="50"/>
        <end position="78"/>
    </location>
</feature>
<protein>
    <submittedName>
        <fullName evidence="2">Uncharacterized protein</fullName>
    </submittedName>
</protein>
<keyword evidence="3" id="KW-1185">Reference proteome</keyword>
<accession>A0A1M6PKD5</accession>
<sequence>MHNGHDRVRDMFAAGSLNEQKIGAITTAGAYLNSDERSELDRRIVAHPLPEMGVKRIEGNSPNQDRSTRPAGSAPEPG</sequence>
<dbReference type="AlphaFoldDB" id="A0A1M6PKD5"/>
<proteinExistence type="predicted"/>